<dbReference type="EMBL" id="KZ293690">
    <property type="protein sequence ID" value="PBK85454.1"/>
    <property type="molecule type" value="Genomic_DNA"/>
</dbReference>
<organism evidence="3 4">
    <name type="scientific">Armillaria gallica</name>
    <name type="common">Bulbous honey fungus</name>
    <name type="synonym">Armillaria bulbosa</name>
    <dbReference type="NCBI Taxonomy" id="47427"/>
    <lineage>
        <taxon>Eukaryota</taxon>
        <taxon>Fungi</taxon>
        <taxon>Dikarya</taxon>
        <taxon>Basidiomycota</taxon>
        <taxon>Agaricomycotina</taxon>
        <taxon>Agaricomycetes</taxon>
        <taxon>Agaricomycetidae</taxon>
        <taxon>Agaricales</taxon>
        <taxon>Marasmiineae</taxon>
        <taxon>Physalacriaceae</taxon>
        <taxon>Armillaria</taxon>
    </lineage>
</organism>
<reference evidence="4" key="1">
    <citation type="journal article" date="2017" name="Nat. Ecol. Evol.">
        <title>Genome expansion and lineage-specific genetic innovations in the forest pathogenic fungi Armillaria.</title>
        <authorList>
            <person name="Sipos G."/>
            <person name="Prasanna A.N."/>
            <person name="Walter M.C."/>
            <person name="O'Connor E."/>
            <person name="Balint B."/>
            <person name="Krizsan K."/>
            <person name="Kiss B."/>
            <person name="Hess J."/>
            <person name="Varga T."/>
            <person name="Slot J."/>
            <person name="Riley R."/>
            <person name="Boka B."/>
            <person name="Rigling D."/>
            <person name="Barry K."/>
            <person name="Lee J."/>
            <person name="Mihaltcheva S."/>
            <person name="LaButti K."/>
            <person name="Lipzen A."/>
            <person name="Waldron R."/>
            <person name="Moloney N.M."/>
            <person name="Sperisen C."/>
            <person name="Kredics L."/>
            <person name="Vagvoelgyi C."/>
            <person name="Patrignani A."/>
            <person name="Fitzpatrick D."/>
            <person name="Nagy I."/>
            <person name="Doyle S."/>
            <person name="Anderson J.B."/>
            <person name="Grigoriev I.V."/>
            <person name="Gueldener U."/>
            <person name="Muensterkoetter M."/>
            <person name="Nagy L.G."/>
        </authorList>
    </citation>
    <scope>NUCLEOTIDE SEQUENCE [LARGE SCALE GENOMIC DNA]</scope>
    <source>
        <strain evidence="4">Ar21-2</strain>
    </source>
</reference>
<dbReference type="AlphaFoldDB" id="A0A2H3CVH5"/>
<feature type="compositionally biased region" description="Polar residues" evidence="1">
    <location>
        <begin position="257"/>
        <end position="276"/>
    </location>
</feature>
<evidence type="ECO:0000313" key="3">
    <source>
        <dbReference type="EMBL" id="PBK85454.1"/>
    </source>
</evidence>
<feature type="region of interest" description="Disordered" evidence="1">
    <location>
        <begin position="250"/>
        <end position="281"/>
    </location>
</feature>
<protein>
    <submittedName>
        <fullName evidence="3">Uncharacterized protein</fullName>
    </submittedName>
</protein>
<gene>
    <name evidence="3" type="ORF">ARMGADRAFT_1128811</name>
</gene>
<dbReference type="OMA" id="IADSTMI"/>
<proteinExistence type="predicted"/>
<feature type="transmembrane region" description="Helical" evidence="2">
    <location>
        <begin position="153"/>
        <end position="176"/>
    </location>
</feature>
<evidence type="ECO:0000256" key="2">
    <source>
        <dbReference type="SAM" id="Phobius"/>
    </source>
</evidence>
<dbReference type="OrthoDB" id="3226582at2759"/>
<evidence type="ECO:0000313" key="4">
    <source>
        <dbReference type="Proteomes" id="UP000217790"/>
    </source>
</evidence>
<keyword evidence="2" id="KW-1133">Transmembrane helix</keyword>
<feature type="transmembrane region" description="Helical" evidence="2">
    <location>
        <begin position="66"/>
        <end position="86"/>
    </location>
</feature>
<dbReference type="InParanoid" id="A0A2H3CVH5"/>
<feature type="transmembrane region" description="Helical" evidence="2">
    <location>
        <begin position="197"/>
        <end position="217"/>
    </location>
</feature>
<dbReference type="Proteomes" id="UP000217790">
    <property type="component" value="Unassembled WGS sequence"/>
</dbReference>
<keyword evidence="4" id="KW-1185">Reference proteome</keyword>
<feature type="transmembrane region" description="Helical" evidence="2">
    <location>
        <begin position="33"/>
        <end position="54"/>
    </location>
</feature>
<name>A0A2H3CVH5_ARMGA</name>
<accession>A0A2H3CVH5</accession>
<sequence>MTYQLDDLPGLSGTGSNVTYINQYLDDHLNTEIFYALLHGIYTGVFAVTLWIIFTHKSRPIGRVTTVATILLFILTTISSAFHIFLGINITSVLNDIIADSTMIWRCWIVCGQRWPVVLPPILMLISGTVFKLKGTYQGYTTDTDREYILTFVLYPSFTLATTIWCTALIIYCILATRQANDGIGGIAGVYRHAIKVLVQSSALYAVFLILLVPFEIRDDRAAYYIDAMSAIARGIAPTLLVGRVAAGHTRSDDSRQGSAISSLHFGTSRSQNNEEMSLEEEASQIFVLDRDLEAQREEMGGHECTGSGDRECMGHPSNVMLQDGLETEPESLGDHHGRAVECTD</sequence>
<evidence type="ECO:0000256" key="1">
    <source>
        <dbReference type="SAM" id="MobiDB-lite"/>
    </source>
</evidence>
<keyword evidence="2" id="KW-0812">Transmembrane</keyword>
<keyword evidence="2" id="KW-0472">Membrane</keyword>